<organism evidence="2 3">
    <name type="scientific">Xanthomonas bromi</name>
    <dbReference type="NCBI Taxonomy" id="56449"/>
    <lineage>
        <taxon>Bacteria</taxon>
        <taxon>Pseudomonadati</taxon>
        <taxon>Pseudomonadota</taxon>
        <taxon>Gammaproteobacteria</taxon>
        <taxon>Lysobacterales</taxon>
        <taxon>Lysobacteraceae</taxon>
        <taxon>Xanthomonas</taxon>
    </lineage>
</organism>
<evidence type="ECO:0000313" key="3">
    <source>
        <dbReference type="Proteomes" id="UP000092503"/>
    </source>
</evidence>
<reference evidence="2 3" key="1">
    <citation type="submission" date="2016-06" db="EMBL/GenBank/DDBJ databases">
        <authorList>
            <person name="Kjaerup R.B."/>
            <person name="Dalgaard T.S."/>
            <person name="Juul-Madsen H.R."/>
        </authorList>
    </citation>
    <scope>NUCLEOTIDE SEQUENCE [LARGE SCALE GENOMIC DNA]</scope>
    <source>
        <strain evidence="2">LMG947</strain>
    </source>
</reference>
<dbReference type="AlphaFoldDB" id="A0A1C3NKW0"/>
<evidence type="ECO:0000256" key="1">
    <source>
        <dbReference type="SAM" id="MobiDB-lite"/>
    </source>
</evidence>
<feature type="region of interest" description="Disordered" evidence="1">
    <location>
        <begin position="1"/>
        <end position="45"/>
    </location>
</feature>
<gene>
    <name evidence="2" type="ORF">XBLMG947_1790</name>
</gene>
<accession>A0A1C3NKW0</accession>
<dbReference type="Proteomes" id="UP000092503">
    <property type="component" value="Unassembled WGS sequence"/>
</dbReference>
<proteinExistence type="predicted"/>
<name>A0A1C3NKW0_9XANT</name>
<dbReference type="EMBL" id="FLTX01000025">
    <property type="protein sequence ID" value="SBV51007.1"/>
    <property type="molecule type" value="Genomic_DNA"/>
</dbReference>
<sequence length="45" mass="4805">MVGVSMQADSQRGPAMGLDAASFQRKREVVPPSEVVPPGYGELRC</sequence>
<protein>
    <submittedName>
        <fullName evidence="2">Uncharacterized protein</fullName>
    </submittedName>
</protein>
<evidence type="ECO:0000313" key="2">
    <source>
        <dbReference type="EMBL" id="SBV51007.1"/>
    </source>
</evidence>